<comment type="subcellular location">
    <subcellularLocation>
        <location evidence="1">Membrane</location>
        <topology evidence="1">Single-pass membrane protein</topology>
    </subcellularLocation>
</comment>
<dbReference type="PANTHER" id="PTHR15407">
    <property type="entry name" value="FUKUTIN-RELATED"/>
    <property type="match status" value="1"/>
</dbReference>
<organism evidence="6 7">
    <name type="scientific">Penicillium atrosanguineum</name>
    <dbReference type="NCBI Taxonomy" id="1132637"/>
    <lineage>
        <taxon>Eukaryota</taxon>
        <taxon>Fungi</taxon>
        <taxon>Dikarya</taxon>
        <taxon>Ascomycota</taxon>
        <taxon>Pezizomycotina</taxon>
        <taxon>Eurotiomycetes</taxon>
        <taxon>Eurotiomycetidae</taxon>
        <taxon>Eurotiales</taxon>
        <taxon>Aspergillaceae</taxon>
        <taxon>Penicillium</taxon>
    </lineage>
</organism>
<dbReference type="GO" id="GO:0016020">
    <property type="term" value="C:membrane"/>
    <property type="evidence" value="ECO:0007669"/>
    <property type="project" value="UniProtKB-SubCell"/>
</dbReference>
<evidence type="ECO:0000259" key="5">
    <source>
        <dbReference type="Pfam" id="PF04991"/>
    </source>
</evidence>
<sequence length="403" mass="46247">MLLSPSTPHLHFSRSRESRGLPYWAIDHTRSVADFVSTPNTAPASPQSFFFISSPLYISPLHGVYTPFHPVVTLVILSSPPPFVPLSLNAEPPGPAMRFSLPSLLGLYGLLSTSAITLVRGETNTTFMNVRENVVKDYETEGSIPTTKYFTESSFHYHYDGRFATKQLPDHDVTPHLSALIQTYLTTMDSIGAETWIMHGSLLSWWWNQKLFPWDNDLDVQISEPTIHFLADYYNMTEHHFDLPGVTDGRTYLLEINPNYVVRSTKDRLNVIDARWIDMSSGLFIDITAVRKDDAKRATGQKGALMCKDRHHYEEDQIFPLRQSYFEDVPVKIPYAYTELLVEEYGSRSLSNKKFQGHEFNEDSKLWERSLNMAKRFLRRGWRGNDLPTRSASNEPLIRFDEV</sequence>
<accession>A0A9W9PXA3</accession>
<name>A0A9W9PXA3_9EURO</name>
<dbReference type="OrthoDB" id="444255at2759"/>
<dbReference type="EMBL" id="JAPZBO010000005">
    <property type="protein sequence ID" value="KAJ5315174.1"/>
    <property type="molecule type" value="Genomic_DNA"/>
</dbReference>
<evidence type="ECO:0000256" key="4">
    <source>
        <dbReference type="ARBA" id="ARBA00023136"/>
    </source>
</evidence>
<comment type="caution">
    <text evidence="6">The sequence shown here is derived from an EMBL/GenBank/DDBJ whole genome shotgun (WGS) entry which is preliminary data.</text>
</comment>
<evidence type="ECO:0000313" key="6">
    <source>
        <dbReference type="EMBL" id="KAJ5315174.1"/>
    </source>
</evidence>
<keyword evidence="4" id="KW-0472">Membrane</keyword>
<dbReference type="AlphaFoldDB" id="A0A9W9PXA3"/>
<evidence type="ECO:0000313" key="7">
    <source>
        <dbReference type="Proteomes" id="UP001147746"/>
    </source>
</evidence>
<evidence type="ECO:0000256" key="1">
    <source>
        <dbReference type="ARBA" id="ARBA00004167"/>
    </source>
</evidence>
<dbReference type="PANTHER" id="PTHR15407:SF32">
    <property type="entry name" value="PROTEIN (MNN4), PUTATIVE (AFU_ORTHOLOGUE AFUA_1G03790)-RELATED"/>
    <property type="match status" value="1"/>
</dbReference>
<evidence type="ECO:0000256" key="2">
    <source>
        <dbReference type="ARBA" id="ARBA00022692"/>
    </source>
</evidence>
<keyword evidence="2" id="KW-0812">Transmembrane</keyword>
<dbReference type="InterPro" id="IPR009644">
    <property type="entry name" value="FKTN/MNN4/W02B3.4-1"/>
</dbReference>
<keyword evidence="3" id="KW-1133">Transmembrane helix</keyword>
<gene>
    <name evidence="6" type="ORF">N7476_005481</name>
</gene>
<protein>
    <recommendedName>
        <fullName evidence="5">LicD/FKTN/FKRP nucleotidyltransferase domain-containing protein</fullName>
    </recommendedName>
</protein>
<dbReference type="GO" id="GO:0009100">
    <property type="term" value="P:glycoprotein metabolic process"/>
    <property type="evidence" value="ECO:0007669"/>
    <property type="project" value="UniProtKB-ARBA"/>
</dbReference>
<evidence type="ECO:0000256" key="3">
    <source>
        <dbReference type="ARBA" id="ARBA00022989"/>
    </source>
</evidence>
<dbReference type="Proteomes" id="UP001147746">
    <property type="component" value="Unassembled WGS sequence"/>
</dbReference>
<proteinExistence type="predicted"/>
<dbReference type="InterPro" id="IPR007074">
    <property type="entry name" value="LicD/FKTN/FKRP_NTP_transf"/>
</dbReference>
<dbReference type="Pfam" id="PF04991">
    <property type="entry name" value="LicD"/>
    <property type="match status" value="1"/>
</dbReference>
<keyword evidence="7" id="KW-1185">Reference proteome</keyword>
<feature type="domain" description="LicD/FKTN/FKRP nucleotidyltransferase" evidence="5">
    <location>
        <begin position="194"/>
        <end position="294"/>
    </location>
</feature>
<reference evidence="6" key="2">
    <citation type="journal article" date="2023" name="IMA Fungus">
        <title>Comparative genomic study of the Penicillium genus elucidates a diverse pangenome and 15 lateral gene transfer events.</title>
        <authorList>
            <person name="Petersen C."/>
            <person name="Sorensen T."/>
            <person name="Nielsen M.R."/>
            <person name="Sondergaard T.E."/>
            <person name="Sorensen J.L."/>
            <person name="Fitzpatrick D.A."/>
            <person name="Frisvad J.C."/>
            <person name="Nielsen K.L."/>
        </authorList>
    </citation>
    <scope>NUCLEOTIDE SEQUENCE</scope>
    <source>
        <strain evidence="6">IBT 21472</strain>
    </source>
</reference>
<reference evidence="6" key="1">
    <citation type="submission" date="2022-12" db="EMBL/GenBank/DDBJ databases">
        <authorList>
            <person name="Petersen C."/>
        </authorList>
    </citation>
    <scope>NUCLEOTIDE SEQUENCE</scope>
    <source>
        <strain evidence="6">IBT 21472</strain>
    </source>
</reference>